<evidence type="ECO:0000313" key="1">
    <source>
        <dbReference type="EMBL" id="MCT7967906.1"/>
    </source>
</evidence>
<protein>
    <submittedName>
        <fullName evidence="1">Heterocyst frequency control protein PatD</fullName>
    </submittedName>
</protein>
<dbReference type="NCBIfam" id="NF037954">
    <property type="entry name" value="het_cyst_PatD"/>
    <property type="match status" value="1"/>
</dbReference>
<comment type="caution">
    <text evidence="1">The sequence shown here is derived from an EMBL/GenBank/DDBJ whole genome shotgun (WGS) entry which is preliminary data.</text>
</comment>
<keyword evidence="2" id="KW-1185">Reference proteome</keyword>
<dbReference type="EMBL" id="JAMXFF010000025">
    <property type="protein sequence ID" value="MCT7967906.1"/>
    <property type="molecule type" value="Genomic_DNA"/>
</dbReference>
<organism evidence="1 2">
    <name type="scientific">Laspinema palackyanum D2a</name>
    <dbReference type="NCBI Taxonomy" id="2953684"/>
    <lineage>
        <taxon>Bacteria</taxon>
        <taxon>Bacillati</taxon>
        <taxon>Cyanobacteriota</taxon>
        <taxon>Cyanophyceae</taxon>
        <taxon>Oscillatoriophycideae</taxon>
        <taxon>Oscillatoriales</taxon>
        <taxon>Laspinemataceae</taxon>
        <taxon>Laspinema</taxon>
        <taxon>Laspinema palackyanum</taxon>
    </lineage>
</organism>
<gene>
    <name evidence="1" type="primary">patD</name>
    <name evidence="1" type="ORF">NG799_16465</name>
</gene>
<accession>A0ABT2MVH6</accession>
<sequence>MLPDVHVQCYQNLMQALKQLAEMTNAPNPDQGTVRASTLEMQQIFQAQILSLGMEGLDPGMVSLVQSFQTELHKQIRLLVNDVMFLGSARQAETLERRWIAVRDRLKGCIGYCEAILSIPAPN</sequence>
<dbReference type="InterPro" id="IPR047810">
    <property type="entry name" value="PatD-like"/>
</dbReference>
<dbReference type="Proteomes" id="UP001525890">
    <property type="component" value="Unassembled WGS sequence"/>
</dbReference>
<proteinExistence type="predicted"/>
<name>A0ABT2MVH6_9CYAN</name>
<dbReference type="RefSeq" id="WP_368007463.1">
    <property type="nucleotide sequence ID" value="NZ_JAMXFF010000025.1"/>
</dbReference>
<reference evidence="1 2" key="1">
    <citation type="journal article" date="2022" name="Front. Microbiol.">
        <title>High genomic differentiation and limited gene flow indicate recent cryptic speciation within the genus Laspinema (cyanobacteria).</title>
        <authorList>
            <person name="Stanojkovic A."/>
            <person name="Skoupy S."/>
            <person name="Skaloud P."/>
            <person name="Dvorak P."/>
        </authorList>
    </citation>
    <scope>NUCLEOTIDE SEQUENCE [LARGE SCALE GENOMIC DNA]</scope>
    <source>
        <strain evidence="1 2">D2a</strain>
    </source>
</reference>
<evidence type="ECO:0000313" key="2">
    <source>
        <dbReference type="Proteomes" id="UP001525890"/>
    </source>
</evidence>